<evidence type="ECO:0000256" key="1">
    <source>
        <dbReference type="ARBA" id="ARBA00004141"/>
    </source>
</evidence>
<dbReference type="Pfam" id="PF03741">
    <property type="entry name" value="TerC"/>
    <property type="match status" value="1"/>
</dbReference>
<comment type="caution">
    <text evidence="7">The sequence shown here is derived from an EMBL/GenBank/DDBJ whole genome shotgun (WGS) entry which is preliminary data.</text>
</comment>
<comment type="subcellular location">
    <subcellularLocation>
        <location evidence="1">Membrane</location>
        <topology evidence="1">Multi-pass membrane protein</topology>
    </subcellularLocation>
</comment>
<dbReference type="NCBIfam" id="TIGR03718">
    <property type="entry name" value="R_switched_Alx"/>
    <property type="match status" value="1"/>
</dbReference>
<evidence type="ECO:0000256" key="2">
    <source>
        <dbReference type="ARBA" id="ARBA00007511"/>
    </source>
</evidence>
<feature type="transmembrane region" description="Helical" evidence="6">
    <location>
        <begin position="111"/>
        <end position="129"/>
    </location>
</feature>
<feature type="transmembrane region" description="Helical" evidence="6">
    <location>
        <begin position="310"/>
        <end position="328"/>
    </location>
</feature>
<evidence type="ECO:0000313" key="8">
    <source>
        <dbReference type="Proteomes" id="UP000306196"/>
    </source>
</evidence>
<feature type="transmembrane region" description="Helical" evidence="6">
    <location>
        <begin position="273"/>
        <end position="298"/>
    </location>
</feature>
<proteinExistence type="inferred from homology"/>
<gene>
    <name evidence="7" type="ORF">FEM03_17680</name>
</gene>
<sequence>MNGLSFSFLAQIQASGLFWPWLIFIGFVIAMLALDLGVFHRKSHVVGFKESLSWSAVWISMGLAFSLLVYQAYEGHWFGLGLMTDAVDKKINDGTLAATKYLTAYVVEKSLSVDNIFVISMVFTALAVPAKYQHRVLFWGILGALVMRGAMIGMGALLVQNFHWILYLFGLFLVFTGVKMLLAKHEEEAHPERNPVVKWVRKFFPVTRDFHGQHFMVRAGGAWSKETEAPGGGIDPVVASAPDGKWLLTPLAVALILVEVTDLIFAVDSIPAVFAITADPFLVFTSNVFAILGLRSLYFALAGMIAKFRYLKPALSVILILVGVKMLAAKWLKLWLGDSFNVIVLGLILAILTAGVVASLVAGPKEEEV</sequence>
<comment type="similarity">
    <text evidence="2">Belongs to the TerC family.</text>
</comment>
<name>A0A5R8KB23_9BACT</name>
<keyword evidence="3 6" id="KW-0812">Transmembrane</keyword>
<organism evidence="7 8">
    <name type="scientific">Phragmitibacter flavus</name>
    <dbReference type="NCBI Taxonomy" id="2576071"/>
    <lineage>
        <taxon>Bacteria</taxon>
        <taxon>Pseudomonadati</taxon>
        <taxon>Verrucomicrobiota</taxon>
        <taxon>Verrucomicrobiia</taxon>
        <taxon>Verrucomicrobiales</taxon>
        <taxon>Verrucomicrobiaceae</taxon>
        <taxon>Phragmitibacter</taxon>
    </lineage>
</organism>
<dbReference type="InterPro" id="IPR005496">
    <property type="entry name" value="Integral_membrane_TerC"/>
</dbReference>
<dbReference type="EMBL" id="VAUV01000013">
    <property type="protein sequence ID" value="TLD69518.1"/>
    <property type="molecule type" value="Genomic_DNA"/>
</dbReference>
<evidence type="ECO:0000256" key="3">
    <source>
        <dbReference type="ARBA" id="ARBA00022692"/>
    </source>
</evidence>
<dbReference type="PANTHER" id="PTHR30238:SF0">
    <property type="entry name" value="THYLAKOID MEMBRANE PROTEIN TERC, CHLOROPLASTIC"/>
    <property type="match status" value="1"/>
</dbReference>
<accession>A0A5R8KB23</accession>
<dbReference type="AlphaFoldDB" id="A0A5R8KB23"/>
<dbReference type="RefSeq" id="WP_138087661.1">
    <property type="nucleotide sequence ID" value="NZ_VAUV01000013.1"/>
</dbReference>
<evidence type="ECO:0000256" key="4">
    <source>
        <dbReference type="ARBA" id="ARBA00022989"/>
    </source>
</evidence>
<feature type="transmembrane region" description="Helical" evidence="6">
    <location>
        <begin position="246"/>
        <end position="267"/>
    </location>
</feature>
<dbReference type="Proteomes" id="UP000306196">
    <property type="component" value="Unassembled WGS sequence"/>
</dbReference>
<evidence type="ECO:0000256" key="5">
    <source>
        <dbReference type="ARBA" id="ARBA00023136"/>
    </source>
</evidence>
<dbReference type="InterPro" id="IPR022369">
    <property type="entry name" value="Integral_membrane_TerC_rswitch"/>
</dbReference>
<feature type="transmembrane region" description="Helical" evidence="6">
    <location>
        <begin position="136"/>
        <end position="158"/>
    </location>
</feature>
<feature type="transmembrane region" description="Helical" evidence="6">
    <location>
        <begin position="340"/>
        <end position="363"/>
    </location>
</feature>
<keyword evidence="5 6" id="KW-0472">Membrane</keyword>
<dbReference type="PANTHER" id="PTHR30238">
    <property type="entry name" value="MEMBRANE BOUND PREDICTED REDOX MODULATOR"/>
    <property type="match status" value="1"/>
</dbReference>
<evidence type="ECO:0000313" key="7">
    <source>
        <dbReference type="EMBL" id="TLD69518.1"/>
    </source>
</evidence>
<protein>
    <submittedName>
        <fullName evidence="7">TerC family protein</fullName>
    </submittedName>
</protein>
<dbReference type="OrthoDB" id="9783692at2"/>
<feature type="transmembrane region" description="Helical" evidence="6">
    <location>
        <begin position="51"/>
        <end position="73"/>
    </location>
</feature>
<feature type="transmembrane region" description="Helical" evidence="6">
    <location>
        <begin position="18"/>
        <end position="39"/>
    </location>
</feature>
<reference evidence="7 8" key="1">
    <citation type="submission" date="2019-05" db="EMBL/GenBank/DDBJ databases">
        <title>Verrucobacter flavum gen. nov., sp. nov. a new member of the family Verrucomicrobiaceae.</title>
        <authorList>
            <person name="Szuroczki S."/>
            <person name="Abbaszade G."/>
            <person name="Szabo A."/>
            <person name="Felfoldi T."/>
            <person name="Schumann P."/>
            <person name="Boka K."/>
            <person name="Keki Z."/>
            <person name="Toumi M."/>
            <person name="Toth E."/>
        </authorList>
    </citation>
    <scope>NUCLEOTIDE SEQUENCE [LARGE SCALE GENOMIC DNA]</scope>
    <source>
        <strain evidence="7 8">MG-N-17</strain>
    </source>
</reference>
<feature type="transmembrane region" description="Helical" evidence="6">
    <location>
        <begin position="164"/>
        <end position="183"/>
    </location>
</feature>
<keyword evidence="4 6" id="KW-1133">Transmembrane helix</keyword>
<evidence type="ECO:0000256" key="6">
    <source>
        <dbReference type="SAM" id="Phobius"/>
    </source>
</evidence>
<dbReference type="GO" id="GO:0016020">
    <property type="term" value="C:membrane"/>
    <property type="evidence" value="ECO:0007669"/>
    <property type="project" value="UniProtKB-SubCell"/>
</dbReference>
<keyword evidence="8" id="KW-1185">Reference proteome</keyword>